<dbReference type="Proteomes" id="UP000249264">
    <property type="component" value="Chromosome 1"/>
</dbReference>
<sequence>MTSSYFVEWLTQHKRYTTVYLLGEGGMGQVFHATDPDLSRELAVKVLLDDVRDEASRARFHNEMKALTRIGSHPGVVQFYSKESTPRGDDVMVMAFIDGGTLAHAIKDRARTGRGFTVKEVVYFLRPIASALDYMHHELHPGWVHRDVKPANILLRKNPGSLPPAVLSDFGISIEEGQSRLTKIGHIVGTEKYLAPENKGHAYGDDDLSARADDYSLALIAFEMLTLHHLKDTMPRSEWRGERRLPELSSAAFSDVLAPDTAAVASQVQDVLSKALDSVPMQRYSTAEEFIQALEKISNSSSFAAPQKSPTAPQSPRSEHTAHTTPTQKWPEPPRPTENMQPTGFVAPSNPISSTAHVRPSTPVTPPTPIPPQQSGVPSALSAPPKKDNGNALIITATVVVIILIFLVTWAIVA</sequence>
<evidence type="ECO:0000313" key="11">
    <source>
        <dbReference type="EMBL" id="QPS60704.1"/>
    </source>
</evidence>
<dbReference type="EMBL" id="CP065689">
    <property type="protein sequence ID" value="QPS60704.1"/>
    <property type="molecule type" value="Genomic_DNA"/>
</dbReference>
<gene>
    <name evidence="12" type="primary">pknJ_2</name>
    <name evidence="11" type="ORF">I6G51_05920</name>
    <name evidence="12" type="ORF">NCTC10288_01714</name>
</gene>
<dbReference type="Gene3D" id="1.10.510.10">
    <property type="entry name" value="Transferase(Phosphotransferase) domain 1"/>
    <property type="match status" value="1"/>
</dbReference>
<feature type="compositionally biased region" description="Polar residues" evidence="8">
    <location>
        <begin position="301"/>
        <end position="316"/>
    </location>
</feature>
<dbReference type="OrthoDB" id="4408092at2"/>
<evidence type="ECO:0000256" key="4">
    <source>
        <dbReference type="ARBA" id="ARBA00022741"/>
    </source>
</evidence>
<keyword evidence="9" id="KW-0472">Membrane</keyword>
<feature type="transmembrane region" description="Helical" evidence="9">
    <location>
        <begin position="392"/>
        <end position="413"/>
    </location>
</feature>
<evidence type="ECO:0000259" key="10">
    <source>
        <dbReference type="PROSITE" id="PS50011"/>
    </source>
</evidence>
<dbReference type="SMART" id="SM00220">
    <property type="entry name" value="S_TKc"/>
    <property type="match status" value="1"/>
</dbReference>
<accession>A0A2X4RF03</accession>
<dbReference type="InterPro" id="IPR017441">
    <property type="entry name" value="Protein_kinase_ATP_BS"/>
</dbReference>
<keyword evidence="9" id="KW-1133">Transmembrane helix</keyword>
<keyword evidence="5 12" id="KW-0418">Kinase</keyword>
<dbReference type="GeneID" id="70783603"/>
<feature type="compositionally biased region" description="Pro residues" evidence="8">
    <location>
        <begin position="363"/>
        <end position="372"/>
    </location>
</feature>
<dbReference type="PANTHER" id="PTHR43289">
    <property type="entry name" value="MITOGEN-ACTIVATED PROTEIN KINASE KINASE KINASE 20-RELATED"/>
    <property type="match status" value="1"/>
</dbReference>
<dbReference type="PROSITE" id="PS50011">
    <property type="entry name" value="PROTEIN_KINASE_DOM"/>
    <property type="match status" value="1"/>
</dbReference>
<dbReference type="PROSITE" id="PS00107">
    <property type="entry name" value="PROTEIN_KINASE_ATP"/>
    <property type="match status" value="1"/>
</dbReference>
<dbReference type="PANTHER" id="PTHR43289:SF6">
    <property type="entry name" value="SERINE_THREONINE-PROTEIN KINASE NEKL-3"/>
    <property type="match status" value="1"/>
</dbReference>
<keyword evidence="4 7" id="KW-0547">Nucleotide-binding</keyword>
<dbReference type="EC" id="2.7.11.1" evidence="1"/>
<dbReference type="SUPFAM" id="SSF56112">
    <property type="entry name" value="Protein kinase-like (PK-like)"/>
    <property type="match status" value="1"/>
</dbReference>
<evidence type="ECO:0000256" key="7">
    <source>
        <dbReference type="PROSITE-ProRule" id="PRU10141"/>
    </source>
</evidence>
<evidence type="ECO:0000256" key="6">
    <source>
        <dbReference type="ARBA" id="ARBA00022840"/>
    </source>
</evidence>
<dbReference type="Pfam" id="PF00069">
    <property type="entry name" value="Pkinase"/>
    <property type="match status" value="1"/>
</dbReference>
<dbReference type="CDD" id="cd14014">
    <property type="entry name" value="STKc_PknB_like"/>
    <property type="match status" value="1"/>
</dbReference>
<evidence type="ECO:0000256" key="9">
    <source>
        <dbReference type="SAM" id="Phobius"/>
    </source>
</evidence>
<name>A0A2X4RF03_9CORY</name>
<dbReference type="InterPro" id="IPR011009">
    <property type="entry name" value="Kinase-like_dom_sf"/>
</dbReference>
<keyword evidence="2 12" id="KW-0723">Serine/threonine-protein kinase</keyword>
<dbReference type="Gene3D" id="3.30.200.20">
    <property type="entry name" value="Phosphorylase Kinase, domain 1"/>
    <property type="match status" value="1"/>
</dbReference>
<dbReference type="InterPro" id="IPR000719">
    <property type="entry name" value="Prot_kinase_dom"/>
</dbReference>
<dbReference type="AlphaFoldDB" id="A0A2X4RF03"/>
<evidence type="ECO:0000256" key="2">
    <source>
        <dbReference type="ARBA" id="ARBA00022527"/>
    </source>
</evidence>
<evidence type="ECO:0000313" key="14">
    <source>
        <dbReference type="Proteomes" id="UP000594905"/>
    </source>
</evidence>
<evidence type="ECO:0000256" key="5">
    <source>
        <dbReference type="ARBA" id="ARBA00022777"/>
    </source>
</evidence>
<evidence type="ECO:0000256" key="3">
    <source>
        <dbReference type="ARBA" id="ARBA00022679"/>
    </source>
</evidence>
<feature type="binding site" evidence="7">
    <location>
        <position position="45"/>
    </location>
    <ligand>
        <name>ATP</name>
        <dbReference type="ChEBI" id="CHEBI:30616"/>
    </ligand>
</feature>
<dbReference type="Proteomes" id="UP000594905">
    <property type="component" value="Chromosome"/>
</dbReference>
<keyword evidence="6 7" id="KW-0067">ATP-binding</keyword>
<feature type="region of interest" description="Disordered" evidence="8">
    <location>
        <begin position="301"/>
        <end position="384"/>
    </location>
</feature>
<reference evidence="11 14" key="2">
    <citation type="submission" date="2020-12" db="EMBL/GenBank/DDBJ databases">
        <title>FDA dAtabase for Regulatory Grade micrObial Sequences (FDA-ARGOS): Supporting development and validation of Infectious Disease Dx tests.</title>
        <authorList>
            <person name="Sproer C."/>
            <person name="Gronow S."/>
            <person name="Severitt S."/>
            <person name="Schroder I."/>
            <person name="Tallon L."/>
            <person name="Sadzewicz L."/>
            <person name="Zhao X."/>
            <person name="Boylan J."/>
            <person name="Ott S."/>
            <person name="Bowen H."/>
            <person name="Vavikolanu K."/>
            <person name="Mehta A."/>
            <person name="Aluvathingal J."/>
            <person name="Nadendla S."/>
            <person name="Lowell S."/>
            <person name="Myers T."/>
            <person name="Yan Y."/>
            <person name="Sichtig H."/>
        </authorList>
    </citation>
    <scope>NUCLEOTIDE SEQUENCE [LARGE SCALE GENOMIC DNA]</scope>
    <source>
        <strain evidence="11 14">FDAARGOS_894</strain>
    </source>
</reference>
<evidence type="ECO:0000256" key="1">
    <source>
        <dbReference type="ARBA" id="ARBA00012513"/>
    </source>
</evidence>
<reference evidence="12 13" key="1">
    <citation type="submission" date="2018-06" db="EMBL/GenBank/DDBJ databases">
        <authorList>
            <consortium name="Pathogen Informatics"/>
            <person name="Doyle S."/>
        </authorList>
    </citation>
    <scope>NUCLEOTIDE SEQUENCE [LARGE SCALE GENOMIC DNA]</scope>
    <source>
        <strain evidence="12 13">NCTC10288</strain>
    </source>
</reference>
<dbReference type="GO" id="GO:0005524">
    <property type="term" value="F:ATP binding"/>
    <property type="evidence" value="ECO:0007669"/>
    <property type="project" value="UniProtKB-UniRule"/>
</dbReference>
<keyword evidence="9" id="KW-0812">Transmembrane</keyword>
<dbReference type="EMBL" id="LS483460">
    <property type="protein sequence ID" value="SQI00403.1"/>
    <property type="molecule type" value="Genomic_DNA"/>
</dbReference>
<dbReference type="GO" id="GO:0004674">
    <property type="term" value="F:protein serine/threonine kinase activity"/>
    <property type="evidence" value="ECO:0007669"/>
    <property type="project" value="UniProtKB-KW"/>
</dbReference>
<feature type="domain" description="Protein kinase" evidence="10">
    <location>
        <begin position="16"/>
        <end position="295"/>
    </location>
</feature>
<evidence type="ECO:0000256" key="8">
    <source>
        <dbReference type="SAM" id="MobiDB-lite"/>
    </source>
</evidence>
<dbReference type="KEGG" id="cmin:NCTC10288_01714"/>
<organism evidence="12 13">
    <name type="scientific">Corynebacterium minutissimum</name>
    <dbReference type="NCBI Taxonomy" id="38301"/>
    <lineage>
        <taxon>Bacteria</taxon>
        <taxon>Bacillati</taxon>
        <taxon>Actinomycetota</taxon>
        <taxon>Actinomycetes</taxon>
        <taxon>Mycobacteriales</taxon>
        <taxon>Corynebacteriaceae</taxon>
        <taxon>Corynebacterium</taxon>
    </lineage>
</organism>
<dbReference type="RefSeq" id="WP_039674508.1">
    <property type="nucleotide sequence ID" value="NZ_CP065689.1"/>
</dbReference>
<proteinExistence type="predicted"/>
<evidence type="ECO:0000313" key="12">
    <source>
        <dbReference type="EMBL" id="SQI00403.1"/>
    </source>
</evidence>
<keyword evidence="3 12" id="KW-0808">Transferase</keyword>
<protein>
    <recommendedName>
        <fullName evidence="1">non-specific serine/threonine protein kinase</fullName>
        <ecNumber evidence="1">2.7.11.1</ecNumber>
    </recommendedName>
</protein>
<dbReference type="STRING" id="38301.NX84_05100"/>
<keyword evidence="14" id="KW-1185">Reference proteome</keyword>
<evidence type="ECO:0000313" key="13">
    <source>
        <dbReference type="Proteomes" id="UP000249264"/>
    </source>
</evidence>